<dbReference type="EMBL" id="UYJE01006915">
    <property type="protein sequence ID" value="VDI50198.1"/>
    <property type="molecule type" value="Genomic_DNA"/>
</dbReference>
<comment type="caution">
    <text evidence="2">The sequence shown here is derived from an EMBL/GenBank/DDBJ whole genome shotgun (WGS) entry which is preliminary data.</text>
</comment>
<protein>
    <submittedName>
        <fullName evidence="2">Uncharacterized protein</fullName>
    </submittedName>
</protein>
<evidence type="ECO:0000313" key="3">
    <source>
        <dbReference type="Proteomes" id="UP000596742"/>
    </source>
</evidence>
<proteinExistence type="predicted"/>
<sequence>MFAVQWKIASKPVIIGKEAVLVCRGYNCPSGDTKQWLGGKNYDLLCFDNQSKNISKYEMRSNGTDFELKIKSLNFSDLNCEYTCSCGFHQYTNMLKLDDNEVIYPPVVHDHSRADLQEEGKFQINVSMEVYPIPKCKISSKDNDLRLNITVIKRPEGELKMYEVVVQATIGADVVICGENITLDCKVRSIQYQHLLRGPYSCKDVEEHSNLQYYIVAGTILPLVLVLVIVIAVVTIKYRLGRNNVTDQRDEGRANYSALNGNKC</sequence>
<dbReference type="Proteomes" id="UP000596742">
    <property type="component" value="Unassembled WGS sequence"/>
</dbReference>
<keyword evidence="3" id="KW-1185">Reference proteome</keyword>
<organism evidence="2 3">
    <name type="scientific">Mytilus galloprovincialis</name>
    <name type="common">Mediterranean mussel</name>
    <dbReference type="NCBI Taxonomy" id="29158"/>
    <lineage>
        <taxon>Eukaryota</taxon>
        <taxon>Metazoa</taxon>
        <taxon>Spiralia</taxon>
        <taxon>Lophotrochozoa</taxon>
        <taxon>Mollusca</taxon>
        <taxon>Bivalvia</taxon>
        <taxon>Autobranchia</taxon>
        <taxon>Pteriomorphia</taxon>
        <taxon>Mytilida</taxon>
        <taxon>Mytiloidea</taxon>
        <taxon>Mytilidae</taxon>
        <taxon>Mytilinae</taxon>
        <taxon>Mytilus</taxon>
    </lineage>
</organism>
<dbReference type="OrthoDB" id="6121485at2759"/>
<accession>A0A8B6FKG2</accession>
<gene>
    <name evidence="2" type="ORF">MGAL_10B032559</name>
</gene>
<keyword evidence="1" id="KW-1133">Transmembrane helix</keyword>
<reference evidence="2" key="1">
    <citation type="submission" date="2018-11" db="EMBL/GenBank/DDBJ databases">
        <authorList>
            <person name="Alioto T."/>
            <person name="Alioto T."/>
        </authorList>
    </citation>
    <scope>NUCLEOTIDE SEQUENCE</scope>
</reference>
<evidence type="ECO:0000313" key="2">
    <source>
        <dbReference type="EMBL" id="VDI50198.1"/>
    </source>
</evidence>
<keyword evidence="1" id="KW-0472">Membrane</keyword>
<dbReference type="AlphaFoldDB" id="A0A8B6FKG2"/>
<evidence type="ECO:0000256" key="1">
    <source>
        <dbReference type="SAM" id="Phobius"/>
    </source>
</evidence>
<name>A0A8B6FKG2_MYTGA</name>
<keyword evidence="1" id="KW-0812">Transmembrane</keyword>
<feature type="transmembrane region" description="Helical" evidence="1">
    <location>
        <begin position="211"/>
        <end position="234"/>
    </location>
</feature>